<evidence type="ECO:0000256" key="3">
    <source>
        <dbReference type="ARBA" id="ARBA00022692"/>
    </source>
</evidence>
<gene>
    <name evidence="13" type="ORF">LSH36_901g01031</name>
</gene>
<protein>
    <recommendedName>
        <fullName evidence="2">guanylate cyclase</fullName>
        <ecNumber evidence="2">4.6.1.2</ecNumber>
    </recommendedName>
</protein>
<dbReference type="EMBL" id="JAODUP010000901">
    <property type="protein sequence ID" value="KAK2142889.1"/>
    <property type="molecule type" value="Genomic_DNA"/>
</dbReference>
<dbReference type="Pfam" id="PF00211">
    <property type="entry name" value="Guanylate_cyc"/>
    <property type="match status" value="1"/>
</dbReference>
<dbReference type="InterPro" id="IPR029787">
    <property type="entry name" value="Nucleotide_cyclase"/>
</dbReference>
<keyword evidence="7 11" id="KW-0472">Membrane</keyword>
<comment type="subcellular location">
    <subcellularLocation>
        <location evidence="1">Membrane</location>
        <topology evidence="1">Single-pass type I membrane protein</topology>
    </subcellularLocation>
</comment>
<evidence type="ECO:0000256" key="1">
    <source>
        <dbReference type="ARBA" id="ARBA00004479"/>
    </source>
</evidence>
<dbReference type="Gene3D" id="3.30.70.1230">
    <property type="entry name" value="Nucleotide cyclase"/>
    <property type="match status" value="1"/>
</dbReference>
<dbReference type="Pfam" id="PF08376">
    <property type="entry name" value="NIT"/>
    <property type="match status" value="1"/>
</dbReference>
<dbReference type="GO" id="GO:0005886">
    <property type="term" value="C:plasma membrane"/>
    <property type="evidence" value="ECO:0007669"/>
    <property type="project" value="TreeGrafter"/>
</dbReference>
<keyword evidence="8" id="KW-0456">Lyase</keyword>
<feature type="region of interest" description="Disordered" evidence="10">
    <location>
        <begin position="1"/>
        <end position="26"/>
    </location>
</feature>
<keyword evidence="3 11" id="KW-0812">Transmembrane</keyword>
<dbReference type="AlphaFoldDB" id="A0AAD9IXU4"/>
<proteinExistence type="predicted"/>
<evidence type="ECO:0000259" key="12">
    <source>
        <dbReference type="PROSITE" id="PS50125"/>
    </source>
</evidence>
<feature type="region of interest" description="Disordered" evidence="10">
    <location>
        <begin position="534"/>
        <end position="556"/>
    </location>
</feature>
<name>A0AAD9IXU4_9ANNE</name>
<evidence type="ECO:0000256" key="6">
    <source>
        <dbReference type="ARBA" id="ARBA00022989"/>
    </source>
</evidence>
<keyword evidence="4" id="KW-0732">Signal</keyword>
<feature type="compositionally biased region" description="Polar residues" evidence="10">
    <location>
        <begin position="14"/>
        <end position="25"/>
    </location>
</feature>
<evidence type="ECO:0000256" key="11">
    <source>
        <dbReference type="SAM" id="Phobius"/>
    </source>
</evidence>
<evidence type="ECO:0000256" key="5">
    <source>
        <dbReference type="ARBA" id="ARBA00022741"/>
    </source>
</evidence>
<dbReference type="GO" id="GO:0004383">
    <property type="term" value="F:guanylate cyclase activity"/>
    <property type="evidence" value="ECO:0007669"/>
    <property type="project" value="UniProtKB-EC"/>
</dbReference>
<dbReference type="InterPro" id="IPR011645">
    <property type="entry name" value="HNOB_dom_associated"/>
</dbReference>
<feature type="transmembrane region" description="Helical" evidence="11">
    <location>
        <begin position="71"/>
        <end position="93"/>
    </location>
</feature>
<keyword evidence="9" id="KW-0141">cGMP biosynthesis</keyword>
<dbReference type="Pfam" id="PF07701">
    <property type="entry name" value="HNOBA"/>
    <property type="match status" value="1"/>
</dbReference>
<dbReference type="InterPro" id="IPR001054">
    <property type="entry name" value="A/G_cyclase"/>
</dbReference>
<comment type="caution">
    <text evidence="13">The sequence shown here is derived from an EMBL/GenBank/DDBJ whole genome shotgun (WGS) entry which is preliminary data.</text>
</comment>
<evidence type="ECO:0000313" key="13">
    <source>
        <dbReference type="EMBL" id="KAK2142889.1"/>
    </source>
</evidence>
<evidence type="ECO:0000313" key="14">
    <source>
        <dbReference type="Proteomes" id="UP001208570"/>
    </source>
</evidence>
<dbReference type="InterPro" id="IPR013587">
    <property type="entry name" value="Nitrate/nitrite_sensing"/>
</dbReference>
<feature type="domain" description="Guanylate cyclase" evidence="12">
    <location>
        <begin position="488"/>
        <end position="519"/>
    </location>
</feature>
<dbReference type="PANTHER" id="PTHR11920:SF335">
    <property type="entry name" value="GUANYLATE CYCLASE"/>
    <property type="match status" value="1"/>
</dbReference>
<dbReference type="PANTHER" id="PTHR11920">
    <property type="entry name" value="GUANYLYL CYCLASE"/>
    <property type="match status" value="1"/>
</dbReference>
<dbReference type="SUPFAM" id="SSF55073">
    <property type="entry name" value="Nucleotide cyclase"/>
    <property type="match status" value="1"/>
</dbReference>
<accession>A0AAD9IXU4</accession>
<keyword evidence="14" id="KW-1185">Reference proteome</keyword>
<organism evidence="13 14">
    <name type="scientific">Paralvinella palmiformis</name>
    <dbReference type="NCBI Taxonomy" id="53620"/>
    <lineage>
        <taxon>Eukaryota</taxon>
        <taxon>Metazoa</taxon>
        <taxon>Spiralia</taxon>
        <taxon>Lophotrochozoa</taxon>
        <taxon>Annelida</taxon>
        <taxon>Polychaeta</taxon>
        <taxon>Sedentaria</taxon>
        <taxon>Canalipalpata</taxon>
        <taxon>Terebellida</taxon>
        <taxon>Terebelliformia</taxon>
        <taxon>Alvinellidae</taxon>
        <taxon>Paralvinella</taxon>
    </lineage>
</organism>
<keyword evidence="5" id="KW-0547">Nucleotide-binding</keyword>
<evidence type="ECO:0000256" key="7">
    <source>
        <dbReference type="ARBA" id="ARBA00023136"/>
    </source>
</evidence>
<sequence>MKPKPMESQLPAWSRNSATRSTIGSFRTHWPPERSDSYGRCNSTASGVQERKMMMEVLDRARSSKMQACQVLKLLSVIVVPLLALVLISAMNLSSAVHDYERTEHSIFEINNFLQIDSLVTSLQIERGTSATYLTSNSTDAIARLRKIWNRTEQLSAKVREWPAGFRFNNTDVISNERFQSVLTDLRLNVKERLLNFTTSTHMYTDINVQLMTKATTNVNTPGKGDIWKMMVSASSSMRAADDMGIQRAFGAAYFSLCKFDLDVFLSFAKLEGQVAAHRSTCFQYRPHVESNWNELYIGSPLKANIESMLSDILSPSYAAICLGQSAGTRYYHSKIWFEYMTGYINLWKRVRDEISESIRAELISLQSEYENDVLMFSILMVTAIILSLVIGVLYVINMNKLLSRIASFANKSVEAELSQSTSPVQTVQSNSGSVYLWMGITVNIKSMELATEKKRTETLLYQMLPKSVADQLRNGKEIFPEYFDSVTVFFSDIVGFTDISSRSTPMQVVDMLNRIYRRRRLIRNNKSTDLYREIDPSTRHKEESNARIHLNREEL</sequence>
<dbReference type="GO" id="GO:0000166">
    <property type="term" value="F:nucleotide binding"/>
    <property type="evidence" value="ECO:0007669"/>
    <property type="project" value="UniProtKB-KW"/>
</dbReference>
<dbReference type="GO" id="GO:0007168">
    <property type="term" value="P:receptor guanylyl cyclase signaling pathway"/>
    <property type="evidence" value="ECO:0007669"/>
    <property type="project" value="TreeGrafter"/>
</dbReference>
<keyword evidence="6 11" id="KW-1133">Transmembrane helix</keyword>
<dbReference type="GO" id="GO:0001653">
    <property type="term" value="F:peptide receptor activity"/>
    <property type="evidence" value="ECO:0007669"/>
    <property type="project" value="TreeGrafter"/>
</dbReference>
<dbReference type="Gene3D" id="6.10.250.780">
    <property type="match status" value="1"/>
</dbReference>
<reference evidence="13" key="1">
    <citation type="journal article" date="2023" name="Mol. Biol. Evol.">
        <title>Third-Generation Sequencing Reveals the Adaptive Role of the Epigenome in Three Deep-Sea Polychaetes.</title>
        <authorList>
            <person name="Perez M."/>
            <person name="Aroh O."/>
            <person name="Sun Y."/>
            <person name="Lan Y."/>
            <person name="Juniper S.K."/>
            <person name="Young C.R."/>
            <person name="Angers B."/>
            <person name="Qian P.Y."/>
        </authorList>
    </citation>
    <scope>NUCLEOTIDE SEQUENCE</scope>
    <source>
        <strain evidence="13">P08H-3</strain>
    </source>
</reference>
<dbReference type="GO" id="GO:0035556">
    <property type="term" value="P:intracellular signal transduction"/>
    <property type="evidence" value="ECO:0007669"/>
    <property type="project" value="InterPro"/>
</dbReference>
<evidence type="ECO:0000256" key="9">
    <source>
        <dbReference type="ARBA" id="ARBA00023293"/>
    </source>
</evidence>
<evidence type="ECO:0000256" key="10">
    <source>
        <dbReference type="SAM" id="MobiDB-lite"/>
    </source>
</evidence>
<dbReference type="EC" id="4.6.1.2" evidence="2"/>
<feature type="transmembrane region" description="Helical" evidence="11">
    <location>
        <begin position="374"/>
        <end position="397"/>
    </location>
</feature>
<dbReference type="Proteomes" id="UP001208570">
    <property type="component" value="Unassembled WGS sequence"/>
</dbReference>
<evidence type="ECO:0000256" key="4">
    <source>
        <dbReference type="ARBA" id="ARBA00022729"/>
    </source>
</evidence>
<dbReference type="SMART" id="SM00044">
    <property type="entry name" value="CYCc"/>
    <property type="match status" value="1"/>
</dbReference>
<evidence type="ECO:0000256" key="8">
    <source>
        <dbReference type="ARBA" id="ARBA00023239"/>
    </source>
</evidence>
<dbReference type="GO" id="GO:0004016">
    <property type="term" value="F:adenylate cyclase activity"/>
    <property type="evidence" value="ECO:0007669"/>
    <property type="project" value="TreeGrafter"/>
</dbReference>
<evidence type="ECO:0000256" key="2">
    <source>
        <dbReference type="ARBA" id="ARBA00012202"/>
    </source>
</evidence>
<dbReference type="PROSITE" id="PS50125">
    <property type="entry name" value="GUANYLATE_CYCLASE_2"/>
    <property type="match status" value="1"/>
</dbReference>
<dbReference type="InterPro" id="IPR050401">
    <property type="entry name" value="Cyclic_nucleotide_synthase"/>
</dbReference>